<sequence length="771" mass="90764">MDNNAKEMNSIIDKNRTENVNKYIYSKFPTFDTHKKIKHYNNKISELILENDKLKKYKKNLEKRIIEENKTFDVNFNKYELAISNALRLGSACIYLCITLNKIISKNKILVLRELLRKRDEYKNSLIKSYIGKNTFNKMFINSMIKKIESVYEKNKHFVTIILVILIKSKLRYSLKSFIRNVLDIPSRYKNMSSNLEFKRYCSNQLGSTSMKLNTKDRIKYTFGFIKLIDVLKNRIYATVRISFLYLKYINNDTYNIYGWGVNRSTNNNPSSKKENMQLVQNDSEMEVNMKEKLNGYRFEGITGNHVNETGTRCTKKYNCKDTRYNEEEEGELEKDINFKEYDSNFKLLKQNDMVGDKQKIIQSNVHTQDEYINLENDGSSLSSYLPRPRDVYNYLYYQELLKIKEKFPEKFLHSRNDDFKNYANYANNMESSGEICYLRKNDKERNASIRNLLSYKLDYGEGNTTSEGNDQMRGNNLIPINKYTWKRGNKIDCRFTEEFSNAANDLNFSIYKGGLSDGKFDHVLLSHEEVGRDVKIAKTIEELFEKKKKLRLNLKNDLTCKYSENKHNYGSNMEKLNIVNGSSAYNSNSQLIKDVKDCSTSFNAFMCEDNLREKKNNPFYRNQNVEEAREEIQYYQEGDCEKLQDDLYEIENYTGSENIKTMLSLSNIKNEFKTMFSQFNEPNMEKYNESIHVENQNMCDQKIEQIKHGLSRITHKNFLCLVGQGPPDDLGVYSKDKHSFGEDDRVMSMMDVKNTWGNKESPKIICTIRK</sequence>
<evidence type="ECO:0000313" key="2">
    <source>
        <dbReference type="EMBL" id="GAW81191.1"/>
    </source>
</evidence>
<organism evidence="2 3">
    <name type="scientific">Plasmodium gonderi</name>
    <dbReference type="NCBI Taxonomy" id="77519"/>
    <lineage>
        <taxon>Eukaryota</taxon>
        <taxon>Sar</taxon>
        <taxon>Alveolata</taxon>
        <taxon>Apicomplexa</taxon>
        <taxon>Aconoidasida</taxon>
        <taxon>Haemosporida</taxon>
        <taxon>Plasmodiidae</taxon>
        <taxon>Plasmodium</taxon>
        <taxon>Plasmodium (Plasmodium)</taxon>
    </lineage>
</organism>
<dbReference type="AlphaFoldDB" id="A0A1Y1JF79"/>
<evidence type="ECO:0000256" key="1">
    <source>
        <dbReference type="SAM" id="Coils"/>
    </source>
</evidence>
<dbReference type="EMBL" id="BDQF01000010">
    <property type="protein sequence ID" value="GAW81191.1"/>
    <property type="molecule type" value="Genomic_DNA"/>
</dbReference>
<feature type="coiled-coil region" evidence="1">
    <location>
        <begin position="37"/>
        <end position="71"/>
    </location>
</feature>
<keyword evidence="3" id="KW-1185">Reference proteome</keyword>
<dbReference type="OrthoDB" id="377068at2759"/>
<protein>
    <submittedName>
        <fullName evidence="2">Uncharacterized protein</fullName>
    </submittedName>
</protein>
<dbReference type="Proteomes" id="UP000195521">
    <property type="component" value="Unassembled WGS sequence"/>
</dbReference>
<gene>
    <name evidence="2" type="ORF">PGO_093910</name>
</gene>
<comment type="caution">
    <text evidence="2">The sequence shown here is derived from an EMBL/GenBank/DDBJ whole genome shotgun (WGS) entry which is preliminary data.</text>
</comment>
<evidence type="ECO:0000313" key="3">
    <source>
        <dbReference type="Proteomes" id="UP000195521"/>
    </source>
</evidence>
<dbReference type="RefSeq" id="XP_028543780.1">
    <property type="nucleotide sequence ID" value="XM_028687979.1"/>
</dbReference>
<name>A0A1Y1JF79_PLAGO</name>
<keyword evidence="1" id="KW-0175">Coiled coil</keyword>
<proteinExistence type="predicted"/>
<dbReference type="GeneID" id="39747909"/>
<accession>A0A1Y1JF79</accession>
<reference evidence="3" key="1">
    <citation type="submission" date="2017-04" db="EMBL/GenBank/DDBJ databases">
        <title>Plasmodium gonderi genome.</title>
        <authorList>
            <person name="Arisue N."/>
            <person name="Honma H."/>
            <person name="Kawai S."/>
            <person name="Tougan T."/>
            <person name="Tanabe K."/>
            <person name="Horii T."/>
        </authorList>
    </citation>
    <scope>NUCLEOTIDE SEQUENCE [LARGE SCALE GENOMIC DNA]</scope>
    <source>
        <strain evidence="3">ATCC 30045</strain>
    </source>
</reference>
<dbReference type="OMA" id="VYNYLYY"/>